<dbReference type="InterPro" id="IPR027417">
    <property type="entry name" value="P-loop_NTPase"/>
</dbReference>
<name>A0A9N9DR55_9GLOM</name>
<keyword evidence="2" id="KW-1185">Reference proteome</keyword>
<dbReference type="OrthoDB" id="5061070at2759"/>
<dbReference type="AlphaFoldDB" id="A0A9N9DR55"/>
<feature type="non-terminal residue" evidence="1">
    <location>
        <position position="1"/>
    </location>
</feature>
<dbReference type="Gene3D" id="3.40.50.300">
    <property type="entry name" value="P-loop containing nucleotide triphosphate hydrolases"/>
    <property type="match status" value="1"/>
</dbReference>
<evidence type="ECO:0000313" key="2">
    <source>
        <dbReference type="Proteomes" id="UP000789831"/>
    </source>
</evidence>
<gene>
    <name evidence="1" type="ORF">AGERDE_LOCUS11377</name>
</gene>
<dbReference type="Proteomes" id="UP000789831">
    <property type="component" value="Unassembled WGS sequence"/>
</dbReference>
<organism evidence="1 2">
    <name type="scientific">Ambispora gerdemannii</name>
    <dbReference type="NCBI Taxonomy" id="144530"/>
    <lineage>
        <taxon>Eukaryota</taxon>
        <taxon>Fungi</taxon>
        <taxon>Fungi incertae sedis</taxon>
        <taxon>Mucoromycota</taxon>
        <taxon>Glomeromycotina</taxon>
        <taxon>Glomeromycetes</taxon>
        <taxon>Archaeosporales</taxon>
        <taxon>Ambisporaceae</taxon>
        <taxon>Ambispora</taxon>
    </lineage>
</organism>
<dbReference type="SUPFAM" id="SSF52540">
    <property type="entry name" value="P-loop containing nucleoside triphosphate hydrolases"/>
    <property type="match status" value="1"/>
</dbReference>
<reference evidence="1" key="1">
    <citation type="submission" date="2021-06" db="EMBL/GenBank/DDBJ databases">
        <authorList>
            <person name="Kallberg Y."/>
            <person name="Tangrot J."/>
            <person name="Rosling A."/>
        </authorList>
    </citation>
    <scope>NUCLEOTIDE SEQUENCE</scope>
    <source>
        <strain evidence="1">MT106</strain>
    </source>
</reference>
<proteinExistence type="predicted"/>
<comment type="caution">
    <text evidence="1">The sequence shown here is derived from an EMBL/GenBank/DDBJ whole genome shotgun (WGS) entry which is preliminary data.</text>
</comment>
<evidence type="ECO:0000313" key="1">
    <source>
        <dbReference type="EMBL" id="CAG8650381.1"/>
    </source>
</evidence>
<sequence>LRRLGAHHAVDLPTVVFCGNQSAGESSLLEAISGVQVQKNVILLKVLHY</sequence>
<accession>A0A9N9DR55</accession>
<dbReference type="EMBL" id="CAJVPL010004697">
    <property type="protein sequence ID" value="CAG8650381.1"/>
    <property type="molecule type" value="Genomic_DNA"/>
</dbReference>
<protein>
    <submittedName>
        <fullName evidence="1">6903_t:CDS:1</fullName>
    </submittedName>
</protein>